<dbReference type="Pfam" id="PF00668">
    <property type="entry name" value="Condensation"/>
    <property type="match status" value="2"/>
</dbReference>
<evidence type="ECO:0000256" key="4">
    <source>
        <dbReference type="SAM" id="MobiDB-lite"/>
    </source>
</evidence>
<evidence type="ECO:0000313" key="6">
    <source>
        <dbReference type="EMBL" id="WIN00200.1"/>
    </source>
</evidence>
<dbReference type="Gene3D" id="1.10.1200.10">
    <property type="entry name" value="ACP-like"/>
    <property type="match status" value="1"/>
</dbReference>
<dbReference type="PROSITE" id="PS00012">
    <property type="entry name" value="PHOSPHOPANTETHEINE"/>
    <property type="match status" value="1"/>
</dbReference>
<dbReference type="PROSITE" id="PS50075">
    <property type="entry name" value="CARRIER"/>
    <property type="match status" value="2"/>
</dbReference>
<dbReference type="InterPro" id="IPR020806">
    <property type="entry name" value="PKS_PP-bd"/>
</dbReference>
<feature type="domain" description="Carrier" evidence="5">
    <location>
        <begin position="1106"/>
        <end position="1181"/>
    </location>
</feature>
<dbReference type="EMBL" id="CP126980">
    <property type="protein sequence ID" value="WIN00200.1"/>
    <property type="molecule type" value="Genomic_DNA"/>
</dbReference>
<dbReference type="RefSeq" id="WP_284921694.1">
    <property type="nucleotide sequence ID" value="NZ_CP126980.1"/>
</dbReference>
<dbReference type="Gene3D" id="3.40.50.1820">
    <property type="entry name" value="alpha/beta hydrolase"/>
    <property type="match status" value="1"/>
</dbReference>
<dbReference type="InterPro" id="IPR029058">
    <property type="entry name" value="AB_hydrolase_fold"/>
</dbReference>
<organism evidence="6 7">
    <name type="scientific">Actinoplanes oblitus</name>
    <dbReference type="NCBI Taxonomy" id="3040509"/>
    <lineage>
        <taxon>Bacteria</taxon>
        <taxon>Bacillati</taxon>
        <taxon>Actinomycetota</taxon>
        <taxon>Actinomycetes</taxon>
        <taxon>Micromonosporales</taxon>
        <taxon>Micromonosporaceae</taxon>
        <taxon>Actinoplanes</taxon>
    </lineage>
</organism>
<dbReference type="SUPFAM" id="SSF47336">
    <property type="entry name" value="ACP-like"/>
    <property type="match status" value="2"/>
</dbReference>
<dbReference type="InterPro" id="IPR006162">
    <property type="entry name" value="Ppantetheine_attach_site"/>
</dbReference>
<dbReference type="Pfam" id="PF00550">
    <property type="entry name" value="PP-binding"/>
    <property type="match status" value="2"/>
</dbReference>
<dbReference type="InterPro" id="IPR036736">
    <property type="entry name" value="ACP-like_sf"/>
</dbReference>
<dbReference type="CDD" id="cd19540">
    <property type="entry name" value="LCL_NRPS-like"/>
    <property type="match status" value="2"/>
</dbReference>
<feature type="region of interest" description="Disordered" evidence="4">
    <location>
        <begin position="1090"/>
        <end position="1113"/>
    </location>
</feature>
<protein>
    <submittedName>
        <fullName evidence="6">Condensation domain-containing protein</fullName>
    </submittedName>
</protein>
<dbReference type="InterPro" id="IPR009081">
    <property type="entry name" value="PP-bd_ACP"/>
</dbReference>
<dbReference type="InterPro" id="IPR001242">
    <property type="entry name" value="Condensation_dom"/>
</dbReference>
<dbReference type="Gene3D" id="3.30.559.30">
    <property type="entry name" value="Nonribosomal peptide synthetase, condensation domain"/>
    <property type="match status" value="2"/>
</dbReference>
<dbReference type="SUPFAM" id="SSF52777">
    <property type="entry name" value="CoA-dependent acyltransferases"/>
    <property type="match status" value="4"/>
</dbReference>
<dbReference type="PANTHER" id="PTHR45527">
    <property type="entry name" value="NONRIBOSOMAL PEPTIDE SYNTHETASE"/>
    <property type="match status" value="1"/>
</dbReference>
<dbReference type="InterPro" id="IPR023213">
    <property type="entry name" value="CAT-like_dom_sf"/>
</dbReference>
<dbReference type="Proteomes" id="UP001240150">
    <property type="component" value="Chromosome"/>
</dbReference>
<dbReference type="SMART" id="SM00823">
    <property type="entry name" value="PKS_PP"/>
    <property type="match status" value="2"/>
</dbReference>
<gene>
    <name evidence="6" type="ORF">ACTOB_003894</name>
</gene>
<evidence type="ECO:0000313" key="7">
    <source>
        <dbReference type="Proteomes" id="UP001240150"/>
    </source>
</evidence>
<keyword evidence="2" id="KW-0596">Phosphopantetheine</keyword>
<accession>A0ABY8WUU4</accession>
<evidence type="ECO:0000256" key="2">
    <source>
        <dbReference type="ARBA" id="ARBA00022450"/>
    </source>
</evidence>
<evidence type="ECO:0000259" key="5">
    <source>
        <dbReference type="PROSITE" id="PS50075"/>
    </source>
</evidence>
<name>A0ABY8WUU4_9ACTN</name>
<feature type="domain" description="Carrier" evidence="5">
    <location>
        <begin position="470"/>
        <end position="545"/>
    </location>
</feature>
<dbReference type="PANTHER" id="PTHR45527:SF1">
    <property type="entry name" value="FATTY ACID SYNTHASE"/>
    <property type="match status" value="1"/>
</dbReference>
<evidence type="ECO:0000256" key="3">
    <source>
        <dbReference type="ARBA" id="ARBA00022553"/>
    </source>
</evidence>
<dbReference type="Gene3D" id="3.30.559.10">
    <property type="entry name" value="Chloramphenicol acetyltransferase-like domain"/>
    <property type="match status" value="2"/>
</dbReference>
<keyword evidence="3" id="KW-0597">Phosphoprotein</keyword>
<sequence>MIPLSYAQRRLWFLGRLQGPSPTYNAPIVLDIAGVPDQQALSAALADVALRHEVLRTVYPVVDGAPVQRVLPGAGPGPVVRACPPAEVDALVAAFCAGTFDLAVEPPLRATLFVAGPERSVLVLLLHHIATDGASIGPMLRDLSTAYRARLAGGAPDWEPLPVQYADYTLWQQDVLGGEDDPGSVVAEQLTWWRENLAGLPPVLPLPLDRPRAAATGRGATVTARLDRDTHVRLMDLSRSRRASLFMTMQAALAATLCRAGSGTDVAIGAPVAGRPDEALRDLVGFFVNTVVLRTDVSGDPSFDALLDRVRDADLAAYAHEEVPFDLVVERLNPDRSPGYHPFFQVMLTVGTHTPDEVTPLGELTATSRPVDLGVAKFDLTVYCAETRDSGGGPAGVQVEFQYATDLFDESTVRLLLDTYLRMLRAVVAAPGTPVGALDVLSDDDRDALAARTARAGLPAAADRDEPADGPADLREEILCGLFASVLRVDRIGRDDGFFRRGGHSLLAVTLINRVRAVLGVEIGLRDFFLEPTVAGLARRIATMSGSGTRAPLLRAPRPDPMPLSYAQRRLWFLEQWGGAGRMYNIPLVLRLRRPLDPAVLGAAARDVTDRHEVLRTVYRSAGGDPYQEVLDRADPVVTVLDLAPRDLTAAIDTATGYVFDLRTEIPFRVWLLRPAGEDPVLVLLLHHIAGDGWSTGPLLRDLSQAYEARTAGHAPQWTPLPVQYADYTLWQQTLLTDQNGPLPELVDYWRTTLAGAPEVLELPTDRPRPAEAGHRGAVVPFTLDAGLHTAVARLARDCDATVFMVLQAALAVLLTRYGAGTDIPIGTVVAGRGDEALDDLVGFFVNTLVLRTDVAGDPTFSELLARVRDTDLSAFDHQDLPFERLVEELNPVRSTAHHPLVQVTLVLQNTETARGDTGPGPIAGDAVPFETGTAKFDLTLAVREELADGAPAGLRCALEYATDLFDAATAESLADRFGRVLRAVVADPGARIGDADLRTPDERRRATGHQCPILPAADAGRLARHLAGHGPSRPATAGWHVLDDRRRPVLAGGRGELYLCAAGTGDGGHRMLPTGVAAGCSVRGELRLHLPEPADPPAPTGSGPAPADPRESRLSELFSEVLGGRPVGRDDNFFKIGGHSLLAVRLVNRIRTDLAAEVSIRDVFQAPTVADLAARLAASTAPARPVLRRRAGAGARP</sequence>
<reference evidence="6 7" key="1">
    <citation type="submission" date="2023-06" db="EMBL/GenBank/DDBJ databases">
        <authorList>
            <person name="Yushchuk O."/>
            <person name="Binda E."/>
            <person name="Ruckert-Reed C."/>
            <person name="Fedorenko V."/>
            <person name="Kalinowski J."/>
            <person name="Marinelli F."/>
        </authorList>
    </citation>
    <scope>NUCLEOTIDE SEQUENCE [LARGE SCALE GENOMIC DNA]</scope>
    <source>
        <strain evidence="6 7">NRRL 3884</strain>
    </source>
</reference>
<comment type="cofactor">
    <cofactor evidence="1">
        <name>pantetheine 4'-phosphate</name>
        <dbReference type="ChEBI" id="CHEBI:47942"/>
    </cofactor>
</comment>
<keyword evidence="7" id="KW-1185">Reference proteome</keyword>
<proteinExistence type="predicted"/>
<evidence type="ECO:0000256" key="1">
    <source>
        <dbReference type="ARBA" id="ARBA00001957"/>
    </source>
</evidence>